<name>A0A068UQ73_COFCA</name>
<dbReference type="OMA" id="WVDREAI"/>
<dbReference type="SUPFAM" id="SSF48371">
    <property type="entry name" value="ARM repeat"/>
    <property type="match status" value="1"/>
</dbReference>
<sequence>MDDGVAVEATFRNHHQSQVLKVLQALKEASHQLQTKSADSSNASVKALLELEFVSNSILSSDPHLTTLSADLSDLKNLIQRQQSCEPTTGIRSFLTNRFRAHEISRLASSIESEIQAWIDRETINNLTETLEEWSSSNNIVLGSSPAASRDEESLLAQLSQLRIRLVQGFDIDLQDMLLKSRLLQKLKSLLCNGHVSKRVHEMAAYSLKELVLFNKDVFVGEVLVGQTIKSLVLMGTFFSLDVLKSLIKAVKSPLVDELEPFGGILKIVNTLDSADMATKIMALDCLMEIGYYGRKEAVEAMLSAGIIKKLVYLQRSELGGDLVDMGKGKSEEFGGENGVNVGGVEKSGRGRKGCKEMRYLECHPFASCVARFAVQVEVGEGLRQREKRAFKQEILKRIREASVSDAEAATVIAEVLWGSSP</sequence>
<accession>A0A068UQ73</accession>
<keyword evidence="2" id="KW-1185">Reference proteome</keyword>
<proteinExistence type="predicted"/>
<reference evidence="2" key="1">
    <citation type="journal article" date="2014" name="Science">
        <title>The coffee genome provides insight into the convergent evolution of caffeine biosynthesis.</title>
        <authorList>
            <person name="Denoeud F."/>
            <person name="Carretero-Paulet L."/>
            <person name="Dereeper A."/>
            <person name="Droc G."/>
            <person name="Guyot R."/>
            <person name="Pietrella M."/>
            <person name="Zheng C."/>
            <person name="Alberti A."/>
            <person name="Anthony F."/>
            <person name="Aprea G."/>
            <person name="Aury J.M."/>
            <person name="Bento P."/>
            <person name="Bernard M."/>
            <person name="Bocs S."/>
            <person name="Campa C."/>
            <person name="Cenci A."/>
            <person name="Combes M.C."/>
            <person name="Crouzillat D."/>
            <person name="Da Silva C."/>
            <person name="Daddiego L."/>
            <person name="De Bellis F."/>
            <person name="Dussert S."/>
            <person name="Garsmeur O."/>
            <person name="Gayraud T."/>
            <person name="Guignon V."/>
            <person name="Jahn K."/>
            <person name="Jamilloux V."/>
            <person name="Joet T."/>
            <person name="Labadie K."/>
            <person name="Lan T."/>
            <person name="Leclercq J."/>
            <person name="Lepelley M."/>
            <person name="Leroy T."/>
            <person name="Li L.T."/>
            <person name="Librado P."/>
            <person name="Lopez L."/>
            <person name="Munoz A."/>
            <person name="Noel B."/>
            <person name="Pallavicini A."/>
            <person name="Perrotta G."/>
            <person name="Poncet V."/>
            <person name="Pot D."/>
            <person name="Priyono X."/>
            <person name="Rigoreau M."/>
            <person name="Rouard M."/>
            <person name="Rozas J."/>
            <person name="Tranchant-Dubreuil C."/>
            <person name="VanBuren R."/>
            <person name="Zhang Q."/>
            <person name="Andrade A.C."/>
            <person name="Argout X."/>
            <person name="Bertrand B."/>
            <person name="de Kochko A."/>
            <person name="Graziosi G."/>
            <person name="Henry R.J."/>
            <person name="Jayarama X."/>
            <person name="Ming R."/>
            <person name="Nagai C."/>
            <person name="Rounsley S."/>
            <person name="Sankoff D."/>
            <person name="Giuliano G."/>
            <person name="Albert V.A."/>
            <person name="Wincker P."/>
            <person name="Lashermes P."/>
        </authorList>
    </citation>
    <scope>NUCLEOTIDE SEQUENCE [LARGE SCALE GENOMIC DNA]</scope>
    <source>
        <strain evidence="2">cv. DH200-94</strain>
    </source>
</reference>
<evidence type="ECO:0000313" key="2">
    <source>
        <dbReference type="Proteomes" id="UP000295252"/>
    </source>
</evidence>
<dbReference type="PANTHER" id="PTHR35834">
    <property type="entry name" value="ARMADILLO-TYPE FOLD PROTEIN-RELATED"/>
    <property type="match status" value="1"/>
</dbReference>
<dbReference type="InterPro" id="IPR011989">
    <property type="entry name" value="ARM-like"/>
</dbReference>
<dbReference type="Gene3D" id="1.25.10.10">
    <property type="entry name" value="Leucine-rich Repeat Variant"/>
    <property type="match status" value="1"/>
</dbReference>
<dbReference type="PhylomeDB" id="A0A068UQ73"/>
<dbReference type="AlphaFoldDB" id="A0A068UQ73"/>
<evidence type="ECO:0000313" key="1">
    <source>
        <dbReference type="EMBL" id="CDP10472.1"/>
    </source>
</evidence>
<protein>
    <submittedName>
        <fullName evidence="1">Uncharacterized protein</fullName>
    </submittedName>
</protein>
<gene>
    <name evidence="1" type="ORF">GSCOC_T00031206001</name>
</gene>
<dbReference type="Proteomes" id="UP000295252">
    <property type="component" value="Chromosome VIII"/>
</dbReference>
<dbReference type="Gramene" id="CDP10472">
    <property type="protein sequence ID" value="CDP10472"/>
    <property type="gene ID" value="GSCOC_T00031206001"/>
</dbReference>
<dbReference type="EMBL" id="HG739129">
    <property type="protein sequence ID" value="CDP10472.1"/>
    <property type="molecule type" value="Genomic_DNA"/>
</dbReference>
<organism evidence="1 2">
    <name type="scientific">Coffea canephora</name>
    <name type="common">Robusta coffee</name>
    <dbReference type="NCBI Taxonomy" id="49390"/>
    <lineage>
        <taxon>Eukaryota</taxon>
        <taxon>Viridiplantae</taxon>
        <taxon>Streptophyta</taxon>
        <taxon>Embryophyta</taxon>
        <taxon>Tracheophyta</taxon>
        <taxon>Spermatophyta</taxon>
        <taxon>Magnoliopsida</taxon>
        <taxon>eudicotyledons</taxon>
        <taxon>Gunneridae</taxon>
        <taxon>Pentapetalae</taxon>
        <taxon>asterids</taxon>
        <taxon>lamiids</taxon>
        <taxon>Gentianales</taxon>
        <taxon>Rubiaceae</taxon>
        <taxon>Ixoroideae</taxon>
        <taxon>Gardenieae complex</taxon>
        <taxon>Bertiereae - Coffeeae clade</taxon>
        <taxon>Coffeeae</taxon>
        <taxon>Coffea</taxon>
    </lineage>
</organism>
<dbReference type="OrthoDB" id="779821at2759"/>
<dbReference type="InParanoid" id="A0A068UQ73"/>
<dbReference type="PANTHER" id="PTHR35834:SF2">
    <property type="entry name" value="ATAXIN-10 DOMAIN-CONTAINING PROTEIN"/>
    <property type="match status" value="1"/>
</dbReference>
<dbReference type="InterPro" id="IPR016024">
    <property type="entry name" value="ARM-type_fold"/>
</dbReference>